<keyword evidence="1 3" id="KW-0378">Hydrolase</keyword>
<gene>
    <name evidence="3" type="ORF">ACFQO0_09295</name>
</gene>
<dbReference type="GO" id="GO:0016787">
    <property type="term" value="F:hydrolase activity"/>
    <property type="evidence" value="ECO:0007669"/>
    <property type="project" value="UniProtKB-KW"/>
</dbReference>
<dbReference type="Proteomes" id="UP001596379">
    <property type="component" value="Unassembled WGS sequence"/>
</dbReference>
<name>A0ABW2J559_9BURK</name>
<organism evidence="3 4">
    <name type="scientific">Herminiimonas aquatilis</name>
    <dbReference type="NCBI Taxonomy" id="345342"/>
    <lineage>
        <taxon>Bacteria</taxon>
        <taxon>Pseudomonadati</taxon>
        <taxon>Pseudomonadota</taxon>
        <taxon>Betaproteobacteria</taxon>
        <taxon>Burkholderiales</taxon>
        <taxon>Oxalobacteraceae</taxon>
        <taxon>Herminiimonas</taxon>
    </lineage>
</organism>
<sequence length="272" mass="29506">MTAIYRDMDQTALDAGYNNTLAVSDSAALLQDFDERSAALRIAHGEHLDLRYGPAPRNRIDYFAAEKPGPLLIFIHGGYWQMRAKETFSFLAAGPLAHGIHVAMIGYTLAPDATLTEIVAEVRTAIAWLKNNAAEFAGDTERMVVSGWSAGGHLTAMCLDEPGVIGGVAISGIYDLKPVRLSYLNDKLRLSDEEESALSPLHLPLSEKPLTITYGTGELPELQRQSEQYGEARRGLPGEVLPLPQHNHFTILNELAAVDGAITRAVCKIAGI</sequence>
<evidence type="ECO:0000313" key="3">
    <source>
        <dbReference type="EMBL" id="MFC7298630.1"/>
    </source>
</evidence>
<reference evidence="4" key="1">
    <citation type="journal article" date="2019" name="Int. J. Syst. Evol. Microbiol.">
        <title>The Global Catalogue of Microorganisms (GCM) 10K type strain sequencing project: providing services to taxonomists for standard genome sequencing and annotation.</title>
        <authorList>
            <consortium name="The Broad Institute Genomics Platform"/>
            <consortium name="The Broad Institute Genome Sequencing Center for Infectious Disease"/>
            <person name="Wu L."/>
            <person name="Ma J."/>
        </authorList>
    </citation>
    <scope>NUCLEOTIDE SEQUENCE [LARGE SCALE GENOMIC DNA]</scope>
    <source>
        <strain evidence="4">CCUG 36956</strain>
    </source>
</reference>
<dbReference type="InterPro" id="IPR049492">
    <property type="entry name" value="BD-FAE-like_dom"/>
</dbReference>
<evidence type="ECO:0000259" key="2">
    <source>
        <dbReference type="Pfam" id="PF20434"/>
    </source>
</evidence>
<proteinExistence type="predicted"/>
<dbReference type="Gene3D" id="3.40.50.1820">
    <property type="entry name" value="alpha/beta hydrolase"/>
    <property type="match status" value="1"/>
</dbReference>
<dbReference type="PANTHER" id="PTHR48081:SF33">
    <property type="entry name" value="KYNURENINE FORMAMIDASE"/>
    <property type="match status" value="1"/>
</dbReference>
<evidence type="ECO:0000256" key="1">
    <source>
        <dbReference type="ARBA" id="ARBA00022801"/>
    </source>
</evidence>
<accession>A0ABW2J559</accession>
<feature type="domain" description="BD-FAE-like" evidence="2">
    <location>
        <begin position="65"/>
        <end position="157"/>
    </location>
</feature>
<protein>
    <submittedName>
        <fullName evidence="3">Alpha/beta hydrolase</fullName>
    </submittedName>
</protein>
<dbReference type="InterPro" id="IPR029058">
    <property type="entry name" value="AB_hydrolase_fold"/>
</dbReference>
<dbReference type="SUPFAM" id="SSF53474">
    <property type="entry name" value="alpha/beta-Hydrolases"/>
    <property type="match status" value="1"/>
</dbReference>
<dbReference type="RefSeq" id="WP_382233922.1">
    <property type="nucleotide sequence ID" value="NZ_JBHTCC010000001.1"/>
</dbReference>
<dbReference type="Pfam" id="PF20434">
    <property type="entry name" value="BD-FAE"/>
    <property type="match status" value="1"/>
</dbReference>
<dbReference type="EMBL" id="JBHTCC010000001">
    <property type="protein sequence ID" value="MFC7298630.1"/>
    <property type="molecule type" value="Genomic_DNA"/>
</dbReference>
<dbReference type="PANTHER" id="PTHR48081">
    <property type="entry name" value="AB HYDROLASE SUPERFAMILY PROTEIN C4A8.06C"/>
    <property type="match status" value="1"/>
</dbReference>
<dbReference type="InterPro" id="IPR050300">
    <property type="entry name" value="GDXG_lipolytic_enzyme"/>
</dbReference>
<evidence type="ECO:0000313" key="4">
    <source>
        <dbReference type="Proteomes" id="UP001596379"/>
    </source>
</evidence>
<comment type="caution">
    <text evidence="3">The sequence shown here is derived from an EMBL/GenBank/DDBJ whole genome shotgun (WGS) entry which is preliminary data.</text>
</comment>
<keyword evidence="4" id="KW-1185">Reference proteome</keyword>